<dbReference type="RefSeq" id="WP_042197601.1">
    <property type="nucleotide sequence ID" value="NZ_MXBH01000105.1"/>
</dbReference>
<evidence type="ECO:0000313" key="1">
    <source>
        <dbReference type="EMBL" id="ECT2674998.1"/>
    </source>
</evidence>
<sequence length="161" mass="17280">MTYFAKPGVPAVTPVTFPLVFVFSAGQAGCTGSHFCLTVAGHQVFDEEQQQLIAGMSPATIQLAWQSTAGETPGAVLSVGRHRVGLSDNDITVYRFAPRDEAWPQDSDWDRLLYTVFKGEAPDKAGWQCVPFSLSELSCHGEFARLTCRGAILKGAGGVIS</sequence>
<dbReference type="AlphaFoldDB" id="A0A600CJ86"/>
<gene>
    <name evidence="1" type="ORF">DYT79_21250</name>
</gene>
<dbReference type="EMBL" id="AAKMFO010000058">
    <property type="protein sequence ID" value="ECT2674998.1"/>
    <property type="molecule type" value="Genomic_DNA"/>
</dbReference>
<organism evidence="1">
    <name type="scientific">Salmonella enteritidis</name>
    <dbReference type="NCBI Taxonomy" id="149539"/>
    <lineage>
        <taxon>Bacteria</taxon>
        <taxon>Pseudomonadati</taxon>
        <taxon>Pseudomonadota</taxon>
        <taxon>Gammaproteobacteria</taxon>
        <taxon>Enterobacterales</taxon>
        <taxon>Enterobacteriaceae</taxon>
        <taxon>Salmonella</taxon>
    </lineage>
</organism>
<reference evidence="1" key="1">
    <citation type="submission" date="2018-08" db="EMBL/GenBank/DDBJ databases">
        <authorList>
            <consortium name="GenomeTrakr network: Whole genome sequencing for foodborne pathogen traceback"/>
        </authorList>
    </citation>
    <scope>NUCLEOTIDE SEQUENCE</scope>
    <source>
        <strain evidence="1">FSIS11812566</strain>
    </source>
</reference>
<proteinExistence type="predicted"/>
<protein>
    <submittedName>
        <fullName evidence="1">Uncharacterized protein</fullName>
    </submittedName>
</protein>
<name>A0A600CJ86_SALEN</name>
<accession>A0A600CJ86</accession>
<comment type="caution">
    <text evidence="1">The sequence shown here is derived from an EMBL/GenBank/DDBJ whole genome shotgun (WGS) entry which is preliminary data.</text>
</comment>